<dbReference type="RefSeq" id="WP_184015578.1">
    <property type="nucleotide sequence ID" value="NZ_JACIJC010000001.1"/>
</dbReference>
<evidence type="ECO:0000256" key="4">
    <source>
        <dbReference type="ARBA" id="ARBA00023163"/>
    </source>
</evidence>
<name>A0A7W9AG54_9SPHN</name>
<comment type="caution">
    <text evidence="6">The sequence shown here is derived from an EMBL/GenBank/DDBJ whole genome shotgun (WGS) entry which is preliminary data.</text>
</comment>
<dbReference type="GO" id="GO:0006352">
    <property type="term" value="P:DNA-templated transcription initiation"/>
    <property type="evidence" value="ECO:0007669"/>
    <property type="project" value="InterPro"/>
</dbReference>
<dbReference type="EMBL" id="JACIJC010000001">
    <property type="protein sequence ID" value="MBB5684881.1"/>
    <property type="molecule type" value="Genomic_DNA"/>
</dbReference>
<proteinExistence type="inferred from homology"/>
<accession>A0A7W9AG54</accession>
<organism evidence="6 7">
    <name type="scientific">Sphingobium boeckii</name>
    <dbReference type="NCBI Taxonomy" id="1082345"/>
    <lineage>
        <taxon>Bacteria</taxon>
        <taxon>Pseudomonadati</taxon>
        <taxon>Pseudomonadota</taxon>
        <taxon>Alphaproteobacteria</taxon>
        <taxon>Sphingomonadales</taxon>
        <taxon>Sphingomonadaceae</taxon>
        <taxon>Sphingobium</taxon>
    </lineage>
</organism>
<evidence type="ECO:0000256" key="2">
    <source>
        <dbReference type="ARBA" id="ARBA00023015"/>
    </source>
</evidence>
<dbReference type="Proteomes" id="UP000549617">
    <property type="component" value="Unassembled WGS sequence"/>
</dbReference>
<dbReference type="GO" id="GO:0003677">
    <property type="term" value="F:DNA binding"/>
    <property type="evidence" value="ECO:0007669"/>
    <property type="project" value="InterPro"/>
</dbReference>
<dbReference type="InterPro" id="IPR039425">
    <property type="entry name" value="RNA_pol_sigma-70-like"/>
</dbReference>
<dbReference type="Gene3D" id="1.10.1740.10">
    <property type="match status" value="1"/>
</dbReference>
<protein>
    <submittedName>
        <fullName evidence="6">RNA polymerase sigma-70 factor (ECF subfamily)</fullName>
    </submittedName>
</protein>
<dbReference type="NCBIfam" id="TIGR02937">
    <property type="entry name" value="sigma70-ECF"/>
    <property type="match status" value="1"/>
</dbReference>
<dbReference type="PANTHER" id="PTHR43133:SF63">
    <property type="entry name" value="RNA POLYMERASE SIGMA FACTOR FECI-RELATED"/>
    <property type="match status" value="1"/>
</dbReference>
<dbReference type="InterPro" id="IPR013324">
    <property type="entry name" value="RNA_pol_sigma_r3/r4-like"/>
</dbReference>
<dbReference type="InterPro" id="IPR013325">
    <property type="entry name" value="RNA_pol_sigma_r2"/>
</dbReference>
<comment type="similarity">
    <text evidence="1">Belongs to the sigma-70 factor family. ECF subfamily.</text>
</comment>
<dbReference type="Pfam" id="PF08281">
    <property type="entry name" value="Sigma70_r4_2"/>
    <property type="match status" value="1"/>
</dbReference>
<evidence type="ECO:0000313" key="7">
    <source>
        <dbReference type="Proteomes" id="UP000549617"/>
    </source>
</evidence>
<dbReference type="PANTHER" id="PTHR43133">
    <property type="entry name" value="RNA POLYMERASE ECF-TYPE SIGMA FACTO"/>
    <property type="match status" value="1"/>
</dbReference>
<evidence type="ECO:0000256" key="3">
    <source>
        <dbReference type="ARBA" id="ARBA00023082"/>
    </source>
</evidence>
<sequence>MAGSGLLQTFFDSRPALLRYVMLRGATADEAEDILQEVYLKLSVGKIGPVAEPRAYLYRMTNNHLLGCRRTAGRRMRREEDWVDAHGGEEREMDEQPSVEAHIIAREQLAILQRALDGLPERTRAIFRRFRIDGEPQRQIAADIGISVSAVEKHLTRAYEVISAAKLRLDEDRGDPRHLRGERGRHEV</sequence>
<dbReference type="SUPFAM" id="SSF88946">
    <property type="entry name" value="Sigma2 domain of RNA polymerase sigma factors"/>
    <property type="match status" value="1"/>
</dbReference>
<dbReference type="InterPro" id="IPR036388">
    <property type="entry name" value="WH-like_DNA-bd_sf"/>
</dbReference>
<feature type="domain" description="RNA polymerase sigma factor 70 region 4 type 2" evidence="5">
    <location>
        <begin position="111"/>
        <end position="159"/>
    </location>
</feature>
<keyword evidence="2" id="KW-0805">Transcription regulation</keyword>
<evidence type="ECO:0000313" key="6">
    <source>
        <dbReference type="EMBL" id="MBB5684881.1"/>
    </source>
</evidence>
<dbReference type="InterPro" id="IPR014284">
    <property type="entry name" value="RNA_pol_sigma-70_dom"/>
</dbReference>
<keyword evidence="7" id="KW-1185">Reference proteome</keyword>
<keyword evidence="3" id="KW-0731">Sigma factor</keyword>
<keyword evidence="4" id="KW-0804">Transcription</keyword>
<evidence type="ECO:0000259" key="5">
    <source>
        <dbReference type="Pfam" id="PF08281"/>
    </source>
</evidence>
<dbReference type="SUPFAM" id="SSF88659">
    <property type="entry name" value="Sigma3 and sigma4 domains of RNA polymerase sigma factors"/>
    <property type="match status" value="1"/>
</dbReference>
<dbReference type="InterPro" id="IPR013249">
    <property type="entry name" value="RNA_pol_sigma70_r4_t2"/>
</dbReference>
<reference evidence="6 7" key="1">
    <citation type="submission" date="2020-08" db="EMBL/GenBank/DDBJ databases">
        <title>Genomic Encyclopedia of Type Strains, Phase IV (KMG-IV): sequencing the most valuable type-strain genomes for metagenomic binning, comparative biology and taxonomic classification.</title>
        <authorList>
            <person name="Goeker M."/>
        </authorList>
    </citation>
    <scope>NUCLEOTIDE SEQUENCE [LARGE SCALE GENOMIC DNA]</scope>
    <source>
        <strain evidence="6 7">DSM 25079</strain>
    </source>
</reference>
<dbReference type="GO" id="GO:0016987">
    <property type="term" value="F:sigma factor activity"/>
    <property type="evidence" value="ECO:0007669"/>
    <property type="project" value="UniProtKB-KW"/>
</dbReference>
<dbReference type="AlphaFoldDB" id="A0A7W9AG54"/>
<dbReference type="Gene3D" id="1.10.10.10">
    <property type="entry name" value="Winged helix-like DNA-binding domain superfamily/Winged helix DNA-binding domain"/>
    <property type="match status" value="1"/>
</dbReference>
<evidence type="ECO:0000256" key="1">
    <source>
        <dbReference type="ARBA" id="ARBA00010641"/>
    </source>
</evidence>
<gene>
    <name evidence="6" type="ORF">FHS49_000872</name>
</gene>